<organism evidence="2 3">
    <name type="scientific">candidate division TA06 bacterium DG_26</name>
    <dbReference type="NCBI Taxonomy" id="1703771"/>
    <lineage>
        <taxon>Bacteria</taxon>
        <taxon>Bacteria division TA06</taxon>
    </lineage>
</organism>
<reference evidence="2 3" key="1">
    <citation type="journal article" date="2015" name="Microbiome">
        <title>Genomic resolution of linkages in carbon, nitrogen, and sulfur cycling among widespread estuary sediment bacteria.</title>
        <authorList>
            <person name="Baker B.J."/>
            <person name="Lazar C.S."/>
            <person name="Teske A.P."/>
            <person name="Dick G.J."/>
        </authorList>
    </citation>
    <scope>NUCLEOTIDE SEQUENCE [LARGE SCALE GENOMIC DNA]</scope>
    <source>
        <strain evidence="2">DG_26</strain>
    </source>
</reference>
<dbReference type="InterPro" id="IPR039448">
    <property type="entry name" value="Beta_helix"/>
</dbReference>
<evidence type="ECO:0000313" key="3">
    <source>
        <dbReference type="Proteomes" id="UP000051124"/>
    </source>
</evidence>
<dbReference type="SUPFAM" id="SSF51126">
    <property type="entry name" value="Pectin lyase-like"/>
    <property type="match status" value="1"/>
</dbReference>
<dbReference type="Gene3D" id="2.160.20.10">
    <property type="entry name" value="Single-stranded right-handed beta-helix, Pectin lyase-like"/>
    <property type="match status" value="1"/>
</dbReference>
<proteinExistence type="predicted"/>
<evidence type="ECO:0000313" key="2">
    <source>
        <dbReference type="EMBL" id="KPJ48343.1"/>
    </source>
</evidence>
<comment type="caution">
    <text evidence="2">The sequence shown here is derived from an EMBL/GenBank/DDBJ whole genome shotgun (WGS) entry which is preliminary data.</text>
</comment>
<dbReference type="AlphaFoldDB" id="A0A0S7WDW3"/>
<dbReference type="SMART" id="SM00710">
    <property type="entry name" value="PbH1"/>
    <property type="match status" value="7"/>
</dbReference>
<feature type="non-terminal residue" evidence="2">
    <location>
        <position position="578"/>
    </location>
</feature>
<feature type="domain" description="Right handed beta helix" evidence="1">
    <location>
        <begin position="117"/>
        <end position="279"/>
    </location>
</feature>
<name>A0A0S7WDW3_UNCT6</name>
<dbReference type="Gene3D" id="2.60.40.4070">
    <property type="match status" value="1"/>
</dbReference>
<dbReference type="InterPro" id="IPR011050">
    <property type="entry name" value="Pectin_lyase_fold/virulence"/>
</dbReference>
<dbReference type="Pfam" id="PF13229">
    <property type="entry name" value="Beta_helix"/>
    <property type="match status" value="1"/>
</dbReference>
<protein>
    <recommendedName>
        <fullName evidence="1">Right handed beta helix domain-containing protein</fullName>
    </recommendedName>
</protein>
<sequence>MCGGKCSKKGTLNVLLRMSAGYVALCGIVGVSVCARTWHVPDRIGTIKEAVEYWASYGDTVLVAAGIYDTASGEEFPITIYESGIALVSESGPLVTIIDAQSTGRVFTCEKLDSNSVIAGFTIKGGTDTHGGGIYCDGSTLEINGNIIKGNSASRGGGIYSGYGAPRVINNEITENESPNYCGGGIYFYYSTGFIEGNKISENIATWGGGVFNDHSSPTIAGNFVERNRSRDSGAGLDCYMSSSPLITGNVVIGNIAGSHGAGIACCYDCAPTITRNTIVCNAGNYGGGIRTLGNSSPAIRQNIIVDNTDGVYLITDSGIVTATDNHVYMNTHEMEHYEVINNTSHILDLRNNFWWVRDSSAVDSLVYGPGRFTPFRTSLNDSIPGEPRAVTSVTLMADQTYENALTGSVQTGETLYVELRGTDWNGSFIEPALVIISSRKDPHGISVALVETGPATGVYRGAAEVRQGSNDSYNRIGVNEDDTIIVYAHIDPSTRDSVTVGITGVEEETEVIVCQQVTEFGLYQNCPNPAYRVTLIRYEMPLDGFTRLRVYDVCGRLIRTLVDEPQEKGLYAVHWDG</sequence>
<dbReference type="Proteomes" id="UP000051124">
    <property type="component" value="Unassembled WGS sequence"/>
</dbReference>
<dbReference type="EMBL" id="LIZT01000124">
    <property type="protein sequence ID" value="KPJ48343.1"/>
    <property type="molecule type" value="Genomic_DNA"/>
</dbReference>
<gene>
    <name evidence="2" type="ORF">AMJ40_07670</name>
</gene>
<dbReference type="InterPro" id="IPR012334">
    <property type="entry name" value="Pectin_lyas_fold"/>
</dbReference>
<dbReference type="InterPro" id="IPR006626">
    <property type="entry name" value="PbH1"/>
</dbReference>
<evidence type="ECO:0000259" key="1">
    <source>
        <dbReference type="Pfam" id="PF13229"/>
    </source>
</evidence>
<accession>A0A0S7WDW3</accession>